<reference evidence="1 2" key="1">
    <citation type="submission" date="2017-10" db="EMBL/GenBank/DDBJ databases">
        <title>Sequencing the genomes of 1000 actinobacteria strains.</title>
        <authorList>
            <person name="Klenk H.-P."/>
        </authorList>
    </citation>
    <scope>NUCLEOTIDE SEQUENCE [LARGE SCALE GENOMIC DNA]</scope>
    <source>
        <strain evidence="1 2">DSM 46092</strain>
    </source>
</reference>
<gene>
    <name evidence="1" type="ORF">ATK36_0485</name>
</gene>
<keyword evidence="2" id="KW-1185">Reference proteome</keyword>
<dbReference type="EMBL" id="PDJK01000001">
    <property type="protein sequence ID" value="PFG56949.1"/>
    <property type="molecule type" value="Genomic_DNA"/>
</dbReference>
<sequence length="68" mass="7349">MRLNRTARAQLQAAGITPGWWARRNHYADGRWGGDACGCPDSRCIGFHHDGPDDCGCLPALLDLAAGR</sequence>
<dbReference type="AlphaFoldDB" id="A0A2A9G2S0"/>
<evidence type="ECO:0000313" key="2">
    <source>
        <dbReference type="Proteomes" id="UP000243542"/>
    </source>
</evidence>
<name>A0A2A9G2S0_9PSEU</name>
<organism evidence="1 2">
    <name type="scientific">Amycolatopsis sulphurea</name>
    <dbReference type="NCBI Taxonomy" id="76022"/>
    <lineage>
        <taxon>Bacteria</taxon>
        <taxon>Bacillati</taxon>
        <taxon>Actinomycetota</taxon>
        <taxon>Actinomycetes</taxon>
        <taxon>Pseudonocardiales</taxon>
        <taxon>Pseudonocardiaceae</taxon>
        <taxon>Amycolatopsis</taxon>
    </lineage>
</organism>
<evidence type="ECO:0000313" key="1">
    <source>
        <dbReference type="EMBL" id="PFG56949.1"/>
    </source>
</evidence>
<proteinExistence type="predicted"/>
<protein>
    <submittedName>
        <fullName evidence="1">Uncharacterized protein</fullName>
    </submittedName>
</protein>
<accession>A0A2A9G2S0</accession>
<comment type="caution">
    <text evidence="1">The sequence shown here is derived from an EMBL/GenBank/DDBJ whole genome shotgun (WGS) entry which is preliminary data.</text>
</comment>
<dbReference type="Proteomes" id="UP000243542">
    <property type="component" value="Unassembled WGS sequence"/>
</dbReference>
<dbReference type="RefSeq" id="WP_098509620.1">
    <property type="nucleotide sequence ID" value="NZ_JBIAKZ010000007.1"/>
</dbReference>